<evidence type="ECO:0000313" key="7">
    <source>
        <dbReference type="EMBL" id="EEA86100.1"/>
    </source>
</evidence>
<evidence type="ECO:0000256" key="3">
    <source>
        <dbReference type="ARBA" id="ARBA00022692"/>
    </source>
</evidence>
<keyword evidence="5 6" id="KW-0472">Membrane</keyword>
<feature type="transmembrane region" description="Helical" evidence="6">
    <location>
        <begin position="20"/>
        <end position="38"/>
    </location>
</feature>
<dbReference type="InterPro" id="IPR051461">
    <property type="entry name" value="UPF0750_membrane"/>
</dbReference>
<feature type="transmembrane region" description="Helical" evidence="6">
    <location>
        <begin position="116"/>
        <end position="138"/>
    </location>
</feature>
<dbReference type="GO" id="GO:0005886">
    <property type="term" value="C:plasma membrane"/>
    <property type="evidence" value="ECO:0007669"/>
    <property type="project" value="UniProtKB-SubCell"/>
</dbReference>
<evidence type="ECO:0000256" key="2">
    <source>
        <dbReference type="ARBA" id="ARBA00022475"/>
    </source>
</evidence>
<keyword evidence="2" id="KW-1003">Cell membrane</keyword>
<dbReference type="PANTHER" id="PTHR33545:SF10">
    <property type="entry name" value="UPF0750 MEMBRANE PROTEIN YPJC"/>
    <property type="match status" value="1"/>
</dbReference>
<keyword evidence="8" id="KW-1185">Reference proteome</keyword>
<evidence type="ECO:0000256" key="5">
    <source>
        <dbReference type="ARBA" id="ARBA00023136"/>
    </source>
</evidence>
<gene>
    <name evidence="7" type="ORF">CLOHIR_00242</name>
</gene>
<dbReference type="PANTHER" id="PTHR33545">
    <property type="entry name" value="UPF0750 MEMBRANE PROTEIN YITT-RELATED"/>
    <property type="match status" value="1"/>
</dbReference>
<evidence type="ECO:0008006" key="9">
    <source>
        <dbReference type="Google" id="ProtNLM"/>
    </source>
</evidence>
<dbReference type="HOGENOM" id="CLU_063199_4_0_9"/>
<accession>B6FWJ3</accession>
<evidence type="ECO:0000256" key="4">
    <source>
        <dbReference type="ARBA" id="ARBA00022989"/>
    </source>
</evidence>
<feature type="transmembrane region" description="Helical" evidence="6">
    <location>
        <begin position="86"/>
        <end position="104"/>
    </location>
</feature>
<proteinExistence type="predicted"/>
<dbReference type="EMBL" id="ABWP01000010">
    <property type="protein sequence ID" value="EEA86100.1"/>
    <property type="molecule type" value="Genomic_DNA"/>
</dbReference>
<comment type="caution">
    <text evidence="7">The sequence shown here is derived from an EMBL/GenBank/DDBJ whole genome shotgun (WGS) entry which is preliminary data.</text>
</comment>
<dbReference type="Proteomes" id="UP000003178">
    <property type="component" value="Unassembled WGS sequence"/>
</dbReference>
<evidence type="ECO:0000313" key="8">
    <source>
        <dbReference type="Proteomes" id="UP000003178"/>
    </source>
</evidence>
<name>B6FWJ3_PEPHT</name>
<dbReference type="AlphaFoldDB" id="B6FWJ3"/>
<dbReference type="InterPro" id="IPR003740">
    <property type="entry name" value="YitT"/>
</dbReference>
<evidence type="ECO:0000256" key="6">
    <source>
        <dbReference type="SAM" id="Phobius"/>
    </source>
</evidence>
<reference evidence="7 8" key="2">
    <citation type="submission" date="2008-10" db="EMBL/GenBank/DDBJ databases">
        <title>Draft genome sequence of Clostridium hiranonis (DSM 13275).</title>
        <authorList>
            <person name="Sudarsanam P."/>
            <person name="Ley R."/>
            <person name="Guruge J."/>
            <person name="Turnbaugh P.J."/>
            <person name="Mahowald M."/>
            <person name="Liep D."/>
            <person name="Gordon J."/>
        </authorList>
    </citation>
    <scope>NUCLEOTIDE SEQUENCE [LARGE SCALE GENOMIC DNA]</scope>
    <source>
        <strain evidence="7 8">DSM 13275</strain>
    </source>
</reference>
<keyword evidence="4 6" id="KW-1133">Transmembrane helix</keyword>
<dbReference type="Pfam" id="PF02588">
    <property type="entry name" value="YitT_membrane"/>
    <property type="match status" value="1"/>
</dbReference>
<comment type="subcellular location">
    <subcellularLocation>
        <location evidence="1">Cell membrane</location>
        <topology evidence="1">Multi-pass membrane protein</topology>
    </subcellularLocation>
</comment>
<dbReference type="eggNOG" id="COG1284">
    <property type="taxonomic scope" value="Bacteria"/>
</dbReference>
<protein>
    <recommendedName>
        <fullName evidence="9">YitT family protein</fullName>
    </recommendedName>
</protein>
<keyword evidence="3 6" id="KW-0812">Transmembrane</keyword>
<organism evidence="7 8">
    <name type="scientific">Peptacetobacter hiranonis (strain DSM 13275 / JCM 10541 / KCTC 15199 / TO-931)</name>
    <name type="common">Clostridium hiranonis</name>
    <dbReference type="NCBI Taxonomy" id="500633"/>
    <lineage>
        <taxon>Bacteria</taxon>
        <taxon>Bacillati</taxon>
        <taxon>Bacillota</taxon>
        <taxon>Clostridia</taxon>
        <taxon>Peptostreptococcales</taxon>
        <taxon>Peptostreptococcaceae</taxon>
        <taxon>Peptacetobacter</taxon>
    </lineage>
</organism>
<feature type="transmembrane region" description="Helical" evidence="6">
    <location>
        <begin position="58"/>
        <end position="79"/>
    </location>
</feature>
<evidence type="ECO:0000256" key="1">
    <source>
        <dbReference type="ARBA" id="ARBA00004651"/>
    </source>
</evidence>
<sequence length="223" mass="23804">MVTKRKGRDIMYDRRSLKDISLILIGSTILAFGVYNFYYLNSITEGGVLGIILLLKNIFGFDVSVAGAILDIALLIMGFKMFGKKFFIYSVGASVGFSVLYDIFETVGPLVPQMGMFTSAVLGGLSVGIGCGIMMRVGCASGGDDALAMIISKVTSLKLSTVYLITDGIVLLLSVSYIPAVQLVYSIVAVLISGKTIDFIYGLGRNRSVEVEKTNVPAGVHAV</sequence>
<reference evidence="7 8" key="1">
    <citation type="submission" date="2008-09" db="EMBL/GenBank/DDBJ databases">
        <authorList>
            <person name="Fulton L."/>
            <person name="Clifton S."/>
            <person name="Fulton B."/>
            <person name="Xu J."/>
            <person name="Minx P."/>
            <person name="Pepin K.H."/>
            <person name="Johnson M."/>
            <person name="Thiruvilangam P."/>
            <person name="Bhonagiri V."/>
            <person name="Nash W.E."/>
            <person name="Mardis E.R."/>
            <person name="Wilson R.K."/>
        </authorList>
    </citation>
    <scope>NUCLEOTIDE SEQUENCE [LARGE SCALE GENOMIC DNA]</scope>
    <source>
        <strain evidence="7 8">DSM 13275</strain>
    </source>
</reference>